<evidence type="ECO:0000256" key="2">
    <source>
        <dbReference type="ARBA" id="ARBA00004429"/>
    </source>
</evidence>
<dbReference type="Pfam" id="PF00482">
    <property type="entry name" value="T2SSF"/>
    <property type="match status" value="2"/>
</dbReference>
<evidence type="ECO:0000313" key="18">
    <source>
        <dbReference type="Proteomes" id="UP000235116"/>
    </source>
</evidence>
<dbReference type="EMBL" id="CP022684">
    <property type="protein sequence ID" value="AUM10976.1"/>
    <property type="molecule type" value="Genomic_DNA"/>
</dbReference>
<dbReference type="PRINTS" id="PR00812">
    <property type="entry name" value="BCTERIALGSPF"/>
</dbReference>
<dbReference type="InterPro" id="IPR018076">
    <property type="entry name" value="T2SS_GspF_dom"/>
</dbReference>
<dbReference type="PANTHER" id="PTHR30012">
    <property type="entry name" value="GENERAL SECRETION PATHWAY PROTEIN"/>
    <property type="match status" value="1"/>
</dbReference>
<feature type="transmembrane region" description="Helical" evidence="15">
    <location>
        <begin position="225"/>
        <end position="244"/>
    </location>
</feature>
<keyword evidence="9" id="KW-0106">Calcium</keyword>
<evidence type="ECO:0000256" key="10">
    <source>
        <dbReference type="ARBA" id="ARBA00022927"/>
    </source>
</evidence>
<keyword evidence="10" id="KW-0653">Protein transport</keyword>
<evidence type="ECO:0000256" key="7">
    <source>
        <dbReference type="ARBA" id="ARBA00022692"/>
    </source>
</evidence>
<evidence type="ECO:0000256" key="9">
    <source>
        <dbReference type="ARBA" id="ARBA00022837"/>
    </source>
</evidence>
<evidence type="ECO:0000313" key="17">
    <source>
        <dbReference type="EMBL" id="AUM10976.1"/>
    </source>
</evidence>
<evidence type="ECO:0000259" key="16">
    <source>
        <dbReference type="Pfam" id="PF00482"/>
    </source>
</evidence>
<dbReference type="InterPro" id="IPR042094">
    <property type="entry name" value="T2SS_GspF_sf"/>
</dbReference>
<dbReference type="GO" id="GO:0005886">
    <property type="term" value="C:plasma membrane"/>
    <property type="evidence" value="ECO:0007669"/>
    <property type="project" value="UniProtKB-SubCell"/>
</dbReference>
<dbReference type="InterPro" id="IPR003004">
    <property type="entry name" value="GspF/PilC"/>
</dbReference>
<evidence type="ECO:0000256" key="15">
    <source>
        <dbReference type="SAM" id="Phobius"/>
    </source>
</evidence>
<feature type="transmembrane region" description="Helical" evidence="15">
    <location>
        <begin position="171"/>
        <end position="194"/>
    </location>
</feature>
<evidence type="ECO:0000256" key="1">
    <source>
        <dbReference type="ARBA" id="ARBA00002684"/>
    </source>
</evidence>
<evidence type="ECO:0000256" key="4">
    <source>
        <dbReference type="ARBA" id="ARBA00022448"/>
    </source>
</evidence>
<dbReference type="InterPro" id="IPR001992">
    <property type="entry name" value="T2SS_GspF/T4SS_PilC_CS"/>
</dbReference>
<proteinExistence type="inferred from homology"/>
<dbReference type="GO" id="GO:0015628">
    <property type="term" value="P:protein secretion by the type II secretion system"/>
    <property type="evidence" value="ECO:0007669"/>
    <property type="project" value="InterPro"/>
</dbReference>
<keyword evidence="18" id="KW-1185">Reference proteome</keyword>
<name>A0A2K9LF25_9GAMM</name>
<evidence type="ECO:0000256" key="12">
    <source>
        <dbReference type="ARBA" id="ARBA00023136"/>
    </source>
</evidence>
<gene>
    <name evidence="17" type="primary">gspF</name>
    <name evidence="17" type="ORF">Kalk_00310</name>
</gene>
<comment type="similarity">
    <text evidence="3 14">Belongs to the GSP F family.</text>
</comment>
<dbReference type="InterPro" id="IPR011850">
    <property type="entry name" value="T2SS_GspF"/>
</dbReference>
<evidence type="ECO:0000256" key="13">
    <source>
        <dbReference type="ARBA" id="ARBA00030750"/>
    </source>
</evidence>
<dbReference type="Gene3D" id="1.20.81.30">
    <property type="entry name" value="Type II secretion system (T2SS), domain F"/>
    <property type="match status" value="2"/>
</dbReference>
<dbReference type="PROSITE" id="PS00874">
    <property type="entry name" value="T2SP_F"/>
    <property type="match status" value="1"/>
</dbReference>
<evidence type="ECO:0000256" key="11">
    <source>
        <dbReference type="ARBA" id="ARBA00022989"/>
    </source>
</evidence>
<feature type="domain" description="Type II secretion system protein GspF" evidence="16">
    <location>
        <begin position="277"/>
        <end position="397"/>
    </location>
</feature>
<dbReference type="Proteomes" id="UP000235116">
    <property type="component" value="Chromosome"/>
</dbReference>
<dbReference type="GO" id="GO:0015627">
    <property type="term" value="C:type II protein secretion system complex"/>
    <property type="evidence" value="ECO:0007669"/>
    <property type="project" value="InterPro"/>
</dbReference>
<evidence type="ECO:0000256" key="5">
    <source>
        <dbReference type="ARBA" id="ARBA00022475"/>
    </source>
</evidence>
<evidence type="ECO:0000256" key="8">
    <source>
        <dbReference type="ARBA" id="ARBA00022723"/>
    </source>
</evidence>
<evidence type="ECO:0000256" key="6">
    <source>
        <dbReference type="ARBA" id="ARBA00022519"/>
    </source>
</evidence>
<dbReference type="AlphaFoldDB" id="A0A2K9LF25"/>
<dbReference type="KEGG" id="kak:Kalk_00310"/>
<evidence type="ECO:0000256" key="14">
    <source>
        <dbReference type="RuleBase" id="RU003923"/>
    </source>
</evidence>
<organism evidence="17 18">
    <name type="scientific">Ketobacter alkanivorans</name>
    <dbReference type="NCBI Taxonomy" id="1917421"/>
    <lineage>
        <taxon>Bacteria</taxon>
        <taxon>Pseudomonadati</taxon>
        <taxon>Pseudomonadota</taxon>
        <taxon>Gammaproteobacteria</taxon>
        <taxon>Pseudomonadales</taxon>
        <taxon>Ketobacteraceae</taxon>
        <taxon>Ketobacter</taxon>
    </lineage>
</organism>
<comment type="function">
    <text evidence="1">Component of the type II secretion system inner membrane complex required for the energy-dependent secretion of extracellular factors such as proteases and toxins from the periplasm.</text>
</comment>
<keyword evidence="4 14" id="KW-0813">Transport</keyword>
<dbReference type="NCBIfam" id="TIGR02120">
    <property type="entry name" value="GspF"/>
    <property type="match status" value="1"/>
</dbReference>
<dbReference type="FunFam" id="1.20.81.30:FF:000001">
    <property type="entry name" value="Type II secretion system protein F"/>
    <property type="match status" value="2"/>
</dbReference>
<keyword evidence="8" id="KW-0479">Metal-binding</keyword>
<keyword evidence="12 15" id="KW-0472">Membrane</keyword>
<feature type="transmembrane region" description="Helical" evidence="15">
    <location>
        <begin position="378"/>
        <end position="399"/>
    </location>
</feature>
<sequence>MPAFDYVVLDERGKQKKGVLEGDSARQVRQQLKEKGLVPLSVETTTQKTDKQEGAKFQFSGAAISAGDLAIITRQMATLLQAGLPLEEALKAVSRQQEKPRNKSMMLAIRSKVVEGHTLASSLNEFPGSFPDLYRATVSAGEHSGHLDLVLEQLAEYTEARYRTKKKVQGAMIYPLVLTSFAFLIIAGMLTFVVPKIVSVFEDSGKELPALTRILIGTSELLQNWWWLMAIVAVSAFFGFKRALKNEDFRFRFDAWLLKAPLLGKITRGLDASRVASTLSILSKSGVPLVEAMKISGQVAGNVCIKEAVILGADKLKEGSSLFTALDGSGHFPPMMMQMISSGERSGELDSMLARAATNQERELEDLINTIVALFEPLMLVVMGGVVMVIVLSIMMPILSMNSLVG</sequence>
<comment type="subcellular location">
    <subcellularLocation>
        <location evidence="2 14">Cell inner membrane</location>
        <topology evidence="2 14">Multi-pass membrane protein</topology>
    </subcellularLocation>
</comment>
<keyword evidence="5" id="KW-1003">Cell membrane</keyword>
<keyword evidence="7 14" id="KW-0812">Transmembrane</keyword>
<reference evidence="18" key="1">
    <citation type="submission" date="2017-08" db="EMBL/GenBank/DDBJ databases">
        <title>Direct submision.</title>
        <authorList>
            <person name="Kim S.-J."/>
            <person name="Rhee S.-K."/>
        </authorList>
    </citation>
    <scope>NUCLEOTIDE SEQUENCE [LARGE SCALE GENOMIC DNA]</scope>
    <source>
        <strain evidence="18">GI5</strain>
    </source>
</reference>
<evidence type="ECO:0000256" key="3">
    <source>
        <dbReference type="ARBA" id="ARBA00005745"/>
    </source>
</evidence>
<keyword evidence="6" id="KW-0997">Cell inner membrane</keyword>
<dbReference type="OrthoDB" id="9805682at2"/>
<dbReference type="GO" id="GO:0046872">
    <property type="term" value="F:metal ion binding"/>
    <property type="evidence" value="ECO:0007669"/>
    <property type="project" value="UniProtKB-KW"/>
</dbReference>
<accession>A0A2K9LF25</accession>
<keyword evidence="11 15" id="KW-1133">Transmembrane helix</keyword>
<feature type="domain" description="Type II secretion system protein GspF" evidence="16">
    <location>
        <begin position="73"/>
        <end position="195"/>
    </location>
</feature>
<protein>
    <recommendedName>
        <fullName evidence="13">General secretion pathway protein F</fullName>
    </recommendedName>
</protein>
<dbReference type="PANTHER" id="PTHR30012:SF0">
    <property type="entry name" value="TYPE II SECRETION SYSTEM PROTEIN F-RELATED"/>
    <property type="match status" value="1"/>
</dbReference>
<dbReference type="RefSeq" id="WP_101892322.1">
    <property type="nucleotide sequence ID" value="NZ_CP022684.1"/>
</dbReference>